<dbReference type="Proteomes" id="UP000253551">
    <property type="component" value="Unassembled WGS sequence"/>
</dbReference>
<dbReference type="Pfam" id="PF10165">
    <property type="entry name" value="Ric8"/>
    <property type="match status" value="1"/>
</dbReference>
<dbReference type="PANTHER" id="PTHR12425:SF5">
    <property type="entry name" value="SYNEMBRYN"/>
    <property type="match status" value="1"/>
</dbReference>
<comment type="caution">
    <text evidence="4">The sequence shown here is derived from an EMBL/GenBank/DDBJ whole genome shotgun (WGS) entry which is preliminary data.</text>
</comment>
<evidence type="ECO:0000256" key="3">
    <source>
        <dbReference type="ARBA" id="ARBA00023186"/>
    </source>
</evidence>
<dbReference type="GO" id="GO:0007186">
    <property type="term" value="P:G protein-coupled receptor signaling pathway"/>
    <property type="evidence" value="ECO:0007669"/>
    <property type="project" value="TreeGrafter"/>
</dbReference>
<gene>
    <name evidence="4" type="ORF">CU098_007174</name>
</gene>
<dbReference type="EMBL" id="PJQM01004814">
    <property type="protein sequence ID" value="RCH83232.1"/>
    <property type="molecule type" value="Genomic_DNA"/>
</dbReference>
<keyword evidence="3" id="KW-0143">Chaperone</keyword>
<dbReference type="InterPro" id="IPR019318">
    <property type="entry name" value="Gua_nucleotide_exch_fac_Ric8"/>
</dbReference>
<dbReference type="SUPFAM" id="SSF48371">
    <property type="entry name" value="ARM repeat"/>
    <property type="match status" value="1"/>
</dbReference>
<evidence type="ECO:0000256" key="2">
    <source>
        <dbReference type="ARBA" id="ARBA00022658"/>
    </source>
</evidence>
<feature type="non-terminal residue" evidence="4">
    <location>
        <position position="377"/>
    </location>
</feature>
<sequence>SSVGEKSEFITCLLDDLQEQDWDQKISSKALSVLKVLGRTATGSDPLFTEEAMQLLARIAGLQSKEILDTPSSREALKCIVNSIYLEPRLKKYMETAIDSLQFLLCNDISQEAQFLICRILFLMTVSRADLVTQLMNLDIAKGIEKVLHENVSILKSNDRKLVENTLINPTSTASEALKLLFNLMLVDSRYQDCNHKSAEYFKGCLVPIFYILFEVPLVEPQPMVPPHSQAVHALMQFTNEVITSTWKAQVEWLSRVCNTLEKESVLVSNTFITLLDKSIHALIPSGNPDSDLPSDHQHVDATLSPLLLVIRNLTEGNALLREKMSERMLPSEEDRLQPVNQGNSLPAYLIKLMTSTMLPQTQAAICETYFVLCDED</sequence>
<dbReference type="PANTHER" id="PTHR12425">
    <property type="entry name" value="SYNEMBRYN"/>
    <property type="match status" value="1"/>
</dbReference>
<evidence type="ECO:0000256" key="1">
    <source>
        <dbReference type="ARBA" id="ARBA00009049"/>
    </source>
</evidence>
<comment type="similarity">
    <text evidence="1">Belongs to the synembryn family.</text>
</comment>
<keyword evidence="2" id="KW-0344">Guanine-nucleotide releasing factor</keyword>
<keyword evidence="5" id="KW-1185">Reference proteome</keyword>
<reference evidence="4 5" key="1">
    <citation type="journal article" date="2018" name="G3 (Bethesda)">
        <title>Phylogenetic and Phylogenomic Definition of Rhizopus Species.</title>
        <authorList>
            <person name="Gryganskyi A.P."/>
            <person name="Golan J."/>
            <person name="Dolatabadi S."/>
            <person name="Mondo S."/>
            <person name="Robb S."/>
            <person name="Idnurm A."/>
            <person name="Muszewska A."/>
            <person name="Steczkiewicz K."/>
            <person name="Masonjones S."/>
            <person name="Liao H.L."/>
            <person name="Gajdeczka M.T."/>
            <person name="Anike F."/>
            <person name="Vuek A."/>
            <person name="Anishchenko I.M."/>
            <person name="Voigt K."/>
            <person name="de Hoog G.S."/>
            <person name="Smith M.E."/>
            <person name="Heitman J."/>
            <person name="Vilgalys R."/>
            <person name="Stajich J.E."/>
        </authorList>
    </citation>
    <scope>NUCLEOTIDE SEQUENCE [LARGE SCALE GENOMIC DNA]</scope>
    <source>
        <strain evidence="4 5">LSU 92-RS-03</strain>
    </source>
</reference>
<dbReference type="InterPro" id="IPR016024">
    <property type="entry name" value="ARM-type_fold"/>
</dbReference>
<dbReference type="GO" id="GO:0005737">
    <property type="term" value="C:cytoplasm"/>
    <property type="evidence" value="ECO:0007669"/>
    <property type="project" value="TreeGrafter"/>
</dbReference>
<accession>A0A367IZW7</accession>
<dbReference type="GO" id="GO:0001965">
    <property type="term" value="F:G-protein alpha-subunit binding"/>
    <property type="evidence" value="ECO:0007669"/>
    <property type="project" value="TreeGrafter"/>
</dbReference>
<organism evidence="4 5">
    <name type="scientific">Rhizopus stolonifer</name>
    <name type="common">Rhizopus nigricans</name>
    <dbReference type="NCBI Taxonomy" id="4846"/>
    <lineage>
        <taxon>Eukaryota</taxon>
        <taxon>Fungi</taxon>
        <taxon>Fungi incertae sedis</taxon>
        <taxon>Mucoromycota</taxon>
        <taxon>Mucoromycotina</taxon>
        <taxon>Mucoromycetes</taxon>
        <taxon>Mucorales</taxon>
        <taxon>Mucorineae</taxon>
        <taxon>Rhizopodaceae</taxon>
        <taxon>Rhizopus</taxon>
    </lineage>
</organism>
<dbReference type="STRING" id="4846.A0A367IZW7"/>
<dbReference type="GO" id="GO:0005085">
    <property type="term" value="F:guanyl-nucleotide exchange factor activity"/>
    <property type="evidence" value="ECO:0007669"/>
    <property type="project" value="UniProtKB-KW"/>
</dbReference>
<evidence type="ECO:0000313" key="5">
    <source>
        <dbReference type="Proteomes" id="UP000253551"/>
    </source>
</evidence>
<name>A0A367IZW7_RHIST</name>
<protein>
    <submittedName>
        <fullName evidence="4">Uncharacterized protein</fullName>
    </submittedName>
</protein>
<proteinExistence type="inferred from homology"/>
<dbReference type="AlphaFoldDB" id="A0A367IZW7"/>
<feature type="non-terminal residue" evidence="4">
    <location>
        <position position="1"/>
    </location>
</feature>
<dbReference type="OrthoDB" id="5585685at2759"/>
<evidence type="ECO:0000313" key="4">
    <source>
        <dbReference type="EMBL" id="RCH83232.1"/>
    </source>
</evidence>